<keyword evidence="3" id="KW-1185">Reference proteome</keyword>
<reference evidence="2 3" key="1">
    <citation type="submission" date="2019-01" db="EMBL/GenBank/DDBJ databases">
        <authorList>
            <person name="Ferrante I. M."/>
        </authorList>
    </citation>
    <scope>NUCLEOTIDE SEQUENCE [LARGE SCALE GENOMIC DNA]</scope>
    <source>
        <strain evidence="2 3">B856</strain>
    </source>
</reference>
<sequence>MMQTGTCAPMDASSPPRPPSPRHPESPSAAPGPADSLGCGNDRSPDAPLPSPLVRFEARYYLTSPRHRSLFVRQRCYVHYRATYGRWPAPGARRGLPPARNDGDNSDGDNSDVFLGHNPWKRSPPRSPLVRQDAFRSGGPPGSPDYRSAYRSACRSAHRSAHRSAPSDAYSRSASGARRRRDPGQNGQRRDGGTRLLAEGVRKQPALGACGRARLRLPAGNALSGVSPLRHQSGARGGSPNGPPGEGPAQKRWFFDPLISKTSAMNNFLE</sequence>
<name>A0A448Z1P4_9STRA</name>
<feature type="compositionally biased region" description="Low complexity" evidence="1">
    <location>
        <begin position="87"/>
        <end position="100"/>
    </location>
</feature>
<evidence type="ECO:0000256" key="1">
    <source>
        <dbReference type="SAM" id="MobiDB-lite"/>
    </source>
</evidence>
<feature type="region of interest" description="Disordered" evidence="1">
    <location>
        <begin position="87"/>
        <end position="195"/>
    </location>
</feature>
<evidence type="ECO:0000313" key="3">
    <source>
        <dbReference type="Proteomes" id="UP000291116"/>
    </source>
</evidence>
<feature type="region of interest" description="Disordered" evidence="1">
    <location>
        <begin position="1"/>
        <end position="52"/>
    </location>
</feature>
<dbReference type="Proteomes" id="UP000291116">
    <property type="component" value="Unassembled WGS sequence"/>
</dbReference>
<gene>
    <name evidence="2" type="ORF">PSNMU_V1.4_AUG-EV-PASAV3_0026880</name>
</gene>
<feature type="region of interest" description="Disordered" evidence="1">
    <location>
        <begin position="222"/>
        <end position="252"/>
    </location>
</feature>
<proteinExistence type="predicted"/>
<feature type="compositionally biased region" description="Low complexity" evidence="1">
    <location>
        <begin position="146"/>
        <end position="155"/>
    </location>
</feature>
<dbReference type="EMBL" id="CAACVS010000073">
    <property type="protein sequence ID" value="VEU35940.1"/>
    <property type="molecule type" value="Genomic_DNA"/>
</dbReference>
<protein>
    <submittedName>
        <fullName evidence="2">Uncharacterized protein</fullName>
    </submittedName>
</protein>
<evidence type="ECO:0000313" key="2">
    <source>
        <dbReference type="EMBL" id="VEU35940.1"/>
    </source>
</evidence>
<accession>A0A448Z1P4</accession>
<organism evidence="2 3">
    <name type="scientific">Pseudo-nitzschia multistriata</name>
    <dbReference type="NCBI Taxonomy" id="183589"/>
    <lineage>
        <taxon>Eukaryota</taxon>
        <taxon>Sar</taxon>
        <taxon>Stramenopiles</taxon>
        <taxon>Ochrophyta</taxon>
        <taxon>Bacillariophyta</taxon>
        <taxon>Bacillariophyceae</taxon>
        <taxon>Bacillariophycidae</taxon>
        <taxon>Bacillariales</taxon>
        <taxon>Bacillariaceae</taxon>
        <taxon>Pseudo-nitzschia</taxon>
    </lineage>
</organism>
<dbReference type="AlphaFoldDB" id="A0A448Z1P4"/>